<evidence type="ECO:0000313" key="3">
    <source>
        <dbReference type="Proteomes" id="UP000464178"/>
    </source>
</evidence>
<evidence type="ECO:0000313" key="2">
    <source>
        <dbReference type="EMBL" id="VTS01795.1"/>
    </source>
</evidence>
<dbReference type="AlphaFoldDB" id="A0A6P2DJI4"/>
<dbReference type="Proteomes" id="UP000464178">
    <property type="component" value="Chromosome"/>
</dbReference>
<feature type="transmembrane region" description="Helical" evidence="1">
    <location>
        <begin position="32"/>
        <end position="53"/>
    </location>
</feature>
<keyword evidence="1" id="KW-1133">Transmembrane helix</keyword>
<sequence length="55" mass="6049">MQAGGKLITIAAAREVADDDRTTGRRHSQNRIWSRSPVVIVVFTLIVLGVATWKS</sequence>
<reference evidence="2 3" key="1">
    <citation type="submission" date="2019-05" db="EMBL/GenBank/DDBJ databases">
        <authorList>
            <consortium name="Science for Life Laboratories"/>
        </authorList>
    </citation>
    <scope>NUCLEOTIDE SEQUENCE [LARGE SCALE GENOMIC DNA]</scope>
    <source>
        <strain evidence="2">Soil9</strain>
    </source>
</reference>
<protein>
    <submittedName>
        <fullName evidence="2">Uncharacterized protein</fullName>
    </submittedName>
</protein>
<evidence type="ECO:0000256" key="1">
    <source>
        <dbReference type="SAM" id="Phobius"/>
    </source>
</evidence>
<accession>A0A6P2DJI4</accession>
<keyword evidence="1" id="KW-0472">Membrane</keyword>
<gene>
    <name evidence="2" type="ORF">SOIL9_77300</name>
</gene>
<dbReference type="EMBL" id="LR593886">
    <property type="protein sequence ID" value="VTS01795.1"/>
    <property type="molecule type" value="Genomic_DNA"/>
</dbReference>
<proteinExistence type="predicted"/>
<name>A0A6P2DJI4_9BACT</name>
<organism evidence="2 3">
    <name type="scientific">Gemmata massiliana</name>
    <dbReference type="NCBI Taxonomy" id="1210884"/>
    <lineage>
        <taxon>Bacteria</taxon>
        <taxon>Pseudomonadati</taxon>
        <taxon>Planctomycetota</taxon>
        <taxon>Planctomycetia</taxon>
        <taxon>Gemmatales</taxon>
        <taxon>Gemmataceae</taxon>
        <taxon>Gemmata</taxon>
    </lineage>
</organism>
<dbReference type="KEGG" id="gms:SOIL9_77300"/>
<keyword evidence="1" id="KW-0812">Transmembrane</keyword>
<keyword evidence="3" id="KW-1185">Reference proteome</keyword>